<name>A0A8J5P4W2_FUSOX</name>
<accession>A0A8J5P4W2</accession>
<dbReference type="EMBL" id="JAELUQ010000006">
    <property type="protein sequence ID" value="KAG7412092.1"/>
    <property type="molecule type" value="Genomic_DNA"/>
</dbReference>
<evidence type="ECO:0000313" key="2">
    <source>
        <dbReference type="Proteomes" id="UP000694050"/>
    </source>
</evidence>
<dbReference type="AlphaFoldDB" id="A0A8J5P4W2"/>
<organism evidence="1 2">
    <name type="scientific">Fusarium oxysporum f. sp. rapae</name>
    <dbReference type="NCBI Taxonomy" id="485398"/>
    <lineage>
        <taxon>Eukaryota</taxon>
        <taxon>Fungi</taxon>
        <taxon>Dikarya</taxon>
        <taxon>Ascomycota</taxon>
        <taxon>Pezizomycotina</taxon>
        <taxon>Sordariomycetes</taxon>
        <taxon>Hypocreomycetidae</taxon>
        <taxon>Hypocreales</taxon>
        <taxon>Nectriaceae</taxon>
        <taxon>Fusarium</taxon>
        <taxon>Fusarium oxysporum species complex</taxon>
    </lineage>
</organism>
<evidence type="ECO:0000313" key="1">
    <source>
        <dbReference type="EMBL" id="KAG7412092.1"/>
    </source>
</evidence>
<comment type="caution">
    <text evidence="1">The sequence shown here is derived from an EMBL/GenBank/DDBJ whole genome shotgun (WGS) entry which is preliminary data.</text>
</comment>
<gene>
    <name evidence="1" type="ORF">Forpe1208_v008799</name>
</gene>
<protein>
    <submittedName>
        <fullName evidence="1">Uncharacterized protein</fullName>
    </submittedName>
</protein>
<reference evidence="1" key="1">
    <citation type="submission" date="2021-04" db="EMBL/GenBank/DDBJ databases">
        <title>First draft genome resource for Brassicaceae pathogens Fusarium oxysporum f. sp. raphani and Fusarium oxysporum f. sp. rapae.</title>
        <authorList>
            <person name="Asai S."/>
        </authorList>
    </citation>
    <scope>NUCLEOTIDE SEQUENCE</scope>
    <source>
        <strain evidence="1">Tf1208</strain>
    </source>
</reference>
<sequence length="77" mass="9027">MRSHDDPRKLQFARTRGTVQRYARNQSVNQAQISSHLEAHSFDFPVTRFTSSAVFHATLEEKGDKWLDRLGRRITRL</sequence>
<proteinExistence type="predicted"/>
<dbReference type="Proteomes" id="UP000694050">
    <property type="component" value="Unassembled WGS sequence"/>
</dbReference>